<evidence type="ECO:0000313" key="3">
    <source>
        <dbReference type="EMBL" id="OAP49030.1"/>
    </source>
</evidence>
<evidence type="ECO:0000259" key="1">
    <source>
        <dbReference type="Pfam" id="PF01841"/>
    </source>
</evidence>
<sequence length="650" mass="72228">MIGIPDLDQARATEIRNGMAYLLTDTQIRHRNGGYTVFDRLAYKVTDRPGLESGARLDIEFDPSREKLSFNRLTVIRSGVAIDKLGEAKFEIFRRETDSERGIFDGRLTAHVDLSDVRVGDIIDYATTYEITPTVAQDLLFAHFQTEWGEPVALAREKIIWPTEKPLNIRAVRTGLKAKVAKAGGDTTYQWEAINPPPVKRQENLPADYPTFGFVEISSASDWQPVVDALLPFYQPAKSFPADFEARITEIERRHAGLEDRLIAALRLVQDEIRYVSLSMGAGSYVPRRPEAVLASGFGDCKDKALLLVSALRRLGIEAEAALTDIDGGKALEHSVPALQAFDHAIVKARIGERVWWLDATDYLQGGRAANIVPPAYGFALPLVASGAGLEKIPVTEPLEPTQSVAERFAFPEREGEPLVLTVNTIYRNGDADRMRRRLAQASKAKLADDYIQYYSRQYPGIRSTAMLETMDDRDLNVLTTKEAYELPSEALRANDLAKNFPLRADIGIGGIPAPTAVGRTGPIELGSPVYTSHKVTVANLKARFSPPEKADVHDPHFTLKLSWSTLPDELELEWRFRTLKERVPAEAVGAYLQSVAEINRKVEWYYDFTQVDADTTRSDDAPTLGFTGMVRALAAAVRDLDAERADRGQ</sequence>
<feature type="domain" description="DUF3857" evidence="2">
    <location>
        <begin position="32"/>
        <end position="199"/>
    </location>
</feature>
<dbReference type="EMBL" id="LNQB01000058">
    <property type="protein sequence ID" value="OAP49030.1"/>
    <property type="molecule type" value="Genomic_DNA"/>
</dbReference>
<evidence type="ECO:0000259" key="2">
    <source>
        <dbReference type="Pfam" id="PF12969"/>
    </source>
</evidence>
<gene>
    <name evidence="3" type="ORF">ATB98_26990</name>
</gene>
<dbReference type="Gene3D" id="2.60.40.3140">
    <property type="match status" value="1"/>
</dbReference>
<keyword evidence="4" id="KW-1185">Reference proteome</keyword>
<feature type="domain" description="Transglutaminase-like" evidence="1">
    <location>
        <begin position="262"/>
        <end position="356"/>
    </location>
</feature>
<proteinExistence type="predicted"/>
<evidence type="ECO:0000313" key="4">
    <source>
        <dbReference type="Proteomes" id="UP000078507"/>
    </source>
</evidence>
<dbReference type="OrthoDB" id="98874at2"/>
<dbReference type="InterPro" id="IPR024618">
    <property type="entry name" value="DUF3857"/>
</dbReference>
<dbReference type="InterPro" id="IPR038765">
    <property type="entry name" value="Papain-like_cys_pep_sf"/>
</dbReference>
<dbReference type="SUPFAM" id="SSF54001">
    <property type="entry name" value="Cysteine proteinases"/>
    <property type="match status" value="1"/>
</dbReference>
<evidence type="ECO:0008006" key="5">
    <source>
        <dbReference type="Google" id="ProtNLM"/>
    </source>
</evidence>
<dbReference type="Pfam" id="PF12969">
    <property type="entry name" value="DUF3857"/>
    <property type="match status" value="1"/>
</dbReference>
<comment type="caution">
    <text evidence="3">The sequence shown here is derived from an EMBL/GenBank/DDBJ whole genome shotgun (WGS) entry which is preliminary data.</text>
</comment>
<accession>A0A178YNA5</accession>
<dbReference type="InterPro" id="IPR002931">
    <property type="entry name" value="Transglutaminase-like"/>
</dbReference>
<organism evidence="3 4">
    <name type="scientific">Sinorhizobium saheli</name>
    <dbReference type="NCBI Taxonomy" id="36856"/>
    <lineage>
        <taxon>Bacteria</taxon>
        <taxon>Pseudomonadati</taxon>
        <taxon>Pseudomonadota</taxon>
        <taxon>Alphaproteobacteria</taxon>
        <taxon>Hyphomicrobiales</taxon>
        <taxon>Rhizobiaceae</taxon>
        <taxon>Sinorhizobium/Ensifer group</taxon>
        <taxon>Sinorhizobium</taxon>
    </lineage>
</organism>
<dbReference type="Pfam" id="PF01841">
    <property type="entry name" value="Transglut_core"/>
    <property type="match status" value="1"/>
</dbReference>
<protein>
    <recommendedName>
        <fullName evidence="5">DUF3857 domain-containing protein</fullName>
    </recommendedName>
</protein>
<name>A0A178YNA5_SINSA</name>
<dbReference type="Proteomes" id="UP000078507">
    <property type="component" value="Unassembled WGS sequence"/>
</dbReference>
<dbReference type="AlphaFoldDB" id="A0A178YNA5"/>
<dbReference type="Gene3D" id="3.10.620.30">
    <property type="match status" value="1"/>
</dbReference>
<reference evidence="3 4" key="1">
    <citation type="submission" date="2015-11" db="EMBL/GenBank/DDBJ databases">
        <title>Ensifer anhuiense sp. nov., an effective nitrogen fixation bacterium with Glycine soja.</title>
        <authorList>
            <person name="Yan H."/>
            <person name="Chen W."/>
        </authorList>
    </citation>
    <scope>NUCLEOTIDE SEQUENCE [LARGE SCALE GENOMIC DNA]</scope>
    <source>
        <strain evidence="3 4">LMG 7837</strain>
    </source>
</reference>
<dbReference type="STRING" id="36856.ATB98_26990"/>